<keyword evidence="1" id="KW-0645">Protease</keyword>
<evidence type="ECO:0000256" key="2">
    <source>
        <dbReference type="ARBA" id="ARBA00022729"/>
    </source>
</evidence>
<feature type="signal peptide" evidence="4">
    <location>
        <begin position="1"/>
        <end position="22"/>
    </location>
</feature>
<dbReference type="InterPro" id="IPR036116">
    <property type="entry name" value="FN3_sf"/>
</dbReference>
<dbReference type="NCBIfam" id="TIGR04183">
    <property type="entry name" value="Por_Secre_tail"/>
    <property type="match status" value="1"/>
</dbReference>
<evidence type="ECO:0000256" key="3">
    <source>
        <dbReference type="ARBA" id="ARBA00022801"/>
    </source>
</evidence>
<dbReference type="Gene3D" id="3.40.390.10">
    <property type="entry name" value="Collagenase (Catalytic Domain)"/>
    <property type="match status" value="1"/>
</dbReference>
<feature type="domain" description="P/Homo B" evidence="5">
    <location>
        <begin position="815"/>
        <end position="984"/>
    </location>
</feature>
<accession>A0A1G7D8F0</accession>
<dbReference type="Gene3D" id="2.60.40.10">
    <property type="entry name" value="Immunoglobulins"/>
    <property type="match status" value="1"/>
</dbReference>
<name>A0A1G7D8F0_9FLAO</name>
<dbReference type="InterPro" id="IPR024079">
    <property type="entry name" value="MetalloPept_cat_dom_sf"/>
</dbReference>
<dbReference type="SUPFAM" id="SSF49265">
    <property type="entry name" value="Fibronectin type III"/>
    <property type="match status" value="1"/>
</dbReference>
<dbReference type="InterPro" id="IPR002884">
    <property type="entry name" value="P_dom"/>
</dbReference>
<dbReference type="Pfam" id="PF18962">
    <property type="entry name" value="Por_Secre_tail"/>
    <property type="match status" value="1"/>
</dbReference>
<dbReference type="EMBL" id="FNBD01000001">
    <property type="protein sequence ID" value="SDE47821.1"/>
    <property type="molecule type" value="Genomic_DNA"/>
</dbReference>
<dbReference type="eggNOG" id="COG4935">
    <property type="taxonomic scope" value="Bacteria"/>
</dbReference>
<organism evidence="6 7">
    <name type="scientific">Cellulophaga baltica</name>
    <dbReference type="NCBI Taxonomy" id="76594"/>
    <lineage>
        <taxon>Bacteria</taxon>
        <taxon>Pseudomonadati</taxon>
        <taxon>Bacteroidota</taxon>
        <taxon>Flavobacteriia</taxon>
        <taxon>Flavobacteriales</taxon>
        <taxon>Flavobacteriaceae</taxon>
        <taxon>Cellulophaga</taxon>
    </lineage>
</organism>
<gene>
    <name evidence="6" type="ORF">SAMN04487992_101408</name>
</gene>
<dbReference type="Pfam" id="PF01483">
    <property type="entry name" value="P_proprotein"/>
    <property type="match status" value="1"/>
</dbReference>
<sequence>MKANLRLLFAIPIFFLSFSGFGQDVFWQQTTSTTSKVSGKLQKLSVLDAKTYTLNDKDFLARLENKSSSKQSQVLYFPDEDGSLMPFNVQESSVMAPELAKRYPNIKSYKGVGAADRSKSIRFSVSSKGVQSMMVDAKSSEATFMQKSDGEEYILYTRKTTDVVDADFICDTKELSLSSKNASTARLVDDQVLRKYRVAISATGEYTAYHGGTKADALAAINATLTRINMVFETDLGVTLELVANTDAVIYTSATTDPYTGNLNTQVQSTLTSVIGAANYDIGHLLNEDTNGGDAGFIGSVCKDAQKGSAYSSGTTPEGDLFDLDFVAHEMGHQLGANHTWSFESEGTQVQAEPGSGTTIMGYAGISGVNNVASNGQDYFHYYSIKQISEYLATTSCATEIPIVNTPPSIIGLPDYTIPMGTPFVLEGNASDTDVSDILTYAWEQVDDGVVTNTTFGPTNPSGATFRSQKPSVSPSRYFPKLSSVISGNLTQSNPVVNSAWETLSTVERDLNFALTVRDNGVGGGQVVSDLMKISVVETAGPFLVLSQNTTASFEAGSSQEILWDVANTTNSTINAQLVDILLSTDGGLTFTTTLAQDVANDGAHTVLLPNVVTTQARIMVKASSNIFFAVNEANFSITSSAIVLNFSELEYFICQPSDLIIPFTYETNGGFSEEATFSVSGLPTGLTASFSPATATANGTLVALTFSNSGAAAVGVYQLVVVATSASITKQVSLTVSVENTSFTPVLLIAPTDAAVDAGINQVFEWQEEPSSTTYDIEIATDAAFTNVVESANVLVTTYTSLGFIPNTTYYWRVKPKNNCGEGVFGNAFSFTTTNIDCKIVSAKSLPITISSSGSPTISSTISFIEDLPLSDVNVTLDLTHSYLADLTVTLTSPEGTTVVLMANSCGENRNVNATFDQSASSFVCGTNPAISGLVKPLGSLNAFNGESSKGDWVLTISDGAGGDGGSLNGFSLELCVEGLFRPDADNDGVFDDGDDMCLGTPEGLEVDTQGCPLYYFEPSNFEVALNSESCRTNNDGAIAITANTSLAYTIAVTGNGVDETSNFTTTYTLGDLASGAYEVCITGTDGVVTYEEYCFDAVVTQPDNLEVFAVLSDDGKNVDLNLLGAEEYIVRLNGVAQTVTSSSYKVALANGVNTLKVETNLPCQGSFEMEYIVLDKPFVYPNPASDEVQIFTGIVTTNNVVNIFALNGRLVKTSTIPEGTTELTISVNDLPSGVYLLKLQSDHLTETFKLIKQ</sequence>
<dbReference type="Gene3D" id="2.60.120.260">
    <property type="entry name" value="Galactose-binding domain-like"/>
    <property type="match status" value="1"/>
</dbReference>
<dbReference type="GO" id="GO:0004252">
    <property type="term" value="F:serine-type endopeptidase activity"/>
    <property type="evidence" value="ECO:0007669"/>
    <property type="project" value="InterPro"/>
</dbReference>
<reference evidence="7" key="1">
    <citation type="submission" date="2016-10" db="EMBL/GenBank/DDBJ databases">
        <authorList>
            <person name="Varghese N."/>
            <person name="Submissions S."/>
        </authorList>
    </citation>
    <scope>NUCLEOTIDE SEQUENCE [LARGE SCALE GENOMIC DNA]</scope>
    <source>
        <strain evidence="7">DSM 24729</strain>
    </source>
</reference>
<dbReference type="Pfam" id="PF13583">
    <property type="entry name" value="Reprolysin_4"/>
    <property type="match status" value="1"/>
</dbReference>
<protein>
    <submittedName>
        <fullName evidence="6">Por secretion system C-terminal sorting domain-containing protein</fullName>
    </submittedName>
</protein>
<dbReference type="SUPFAM" id="SSF55486">
    <property type="entry name" value="Metalloproteases ('zincins'), catalytic domain"/>
    <property type="match status" value="1"/>
</dbReference>
<feature type="chain" id="PRO_5010186825" evidence="4">
    <location>
        <begin position="23"/>
        <end position="1255"/>
    </location>
</feature>
<dbReference type="GO" id="GO:0006508">
    <property type="term" value="P:proteolysis"/>
    <property type="evidence" value="ECO:0007669"/>
    <property type="project" value="UniProtKB-KW"/>
</dbReference>
<proteinExistence type="predicted"/>
<evidence type="ECO:0000256" key="4">
    <source>
        <dbReference type="SAM" id="SignalP"/>
    </source>
</evidence>
<keyword evidence="7" id="KW-1185">Reference proteome</keyword>
<dbReference type="InterPro" id="IPR008979">
    <property type="entry name" value="Galactose-bd-like_sf"/>
</dbReference>
<dbReference type="GO" id="GO:0008237">
    <property type="term" value="F:metallopeptidase activity"/>
    <property type="evidence" value="ECO:0007669"/>
    <property type="project" value="InterPro"/>
</dbReference>
<dbReference type="InterPro" id="IPR026444">
    <property type="entry name" value="Secre_tail"/>
</dbReference>
<keyword evidence="3" id="KW-0378">Hydrolase</keyword>
<evidence type="ECO:0000313" key="7">
    <source>
        <dbReference type="Proteomes" id="UP000182114"/>
    </source>
</evidence>
<dbReference type="SUPFAM" id="SSF49785">
    <property type="entry name" value="Galactose-binding domain-like"/>
    <property type="match status" value="1"/>
</dbReference>
<dbReference type="PROSITE" id="PS51829">
    <property type="entry name" value="P_HOMO_B"/>
    <property type="match status" value="1"/>
</dbReference>
<evidence type="ECO:0000256" key="1">
    <source>
        <dbReference type="ARBA" id="ARBA00022670"/>
    </source>
</evidence>
<dbReference type="InterPro" id="IPR013783">
    <property type="entry name" value="Ig-like_fold"/>
</dbReference>
<dbReference type="RefSeq" id="WP_074537239.1">
    <property type="nucleotide sequence ID" value="NZ_FNBD01000001.1"/>
</dbReference>
<dbReference type="AlphaFoldDB" id="A0A1G7D8F0"/>
<dbReference type="Proteomes" id="UP000182114">
    <property type="component" value="Unassembled WGS sequence"/>
</dbReference>
<keyword evidence="2 4" id="KW-0732">Signal</keyword>
<evidence type="ECO:0000313" key="6">
    <source>
        <dbReference type="EMBL" id="SDE47821.1"/>
    </source>
</evidence>
<evidence type="ECO:0000259" key="5">
    <source>
        <dbReference type="PROSITE" id="PS51829"/>
    </source>
</evidence>